<accession>A0AAV9DJG4</accession>
<dbReference type="SUPFAM" id="SSF56219">
    <property type="entry name" value="DNase I-like"/>
    <property type="match status" value="1"/>
</dbReference>
<evidence type="ECO:0000313" key="1">
    <source>
        <dbReference type="EMBL" id="KAK1301390.1"/>
    </source>
</evidence>
<reference evidence="1" key="1">
    <citation type="journal article" date="2023" name="Nat. Commun.">
        <title>Diploid and tetraploid genomes of Acorus and the evolution of monocots.</title>
        <authorList>
            <person name="Ma L."/>
            <person name="Liu K.W."/>
            <person name="Li Z."/>
            <person name="Hsiao Y.Y."/>
            <person name="Qi Y."/>
            <person name="Fu T."/>
            <person name="Tang G.D."/>
            <person name="Zhang D."/>
            <person name="Sun W.H."/>
            <person name="Liu D.K."/>
            <person name="Li Y."/>
            <person name="Chen G.Z."/>
            <person name="Liu X.D."/>
            <person name="Liao X.Y."/>
            <person name="Jiang Y.T."/>
            <person name="Yu X."/>
            <person name="Hao Y."/>
            <person name="Huang J."/>
            <person name="Zhao X.W."/>
            <person name="Ke S."/>
            <person name="Chen Y.Y."/>
            <person name="Wu W.L."/>
            <person name="Hsu J.L."/>
            <person name="Lin Y.F."/>
            <person name="Huang M.D."/>
            <person name="Li C.Y."/>
            <person name="Huang L."/>
            <person name="Wang Z.W."/>
            <person name="Zhao X."/>
            <person name="Zhong W.Y."/>
            <person name="Peng D.H."/>
            <person name="Ahmad S."/>
            <person name="Lan S."/>
            <person name="Zhang J.S."/>
            <person name="Tsai W.C."/>
            <person name="Van de Peer Y."/>
            <person name="Liu Z.J."/>
        </authorList>
    </citation>
    <scope>NUCLEOTIDE SEQUENCE</scope>
    <source>
        <strain evidence="1">CP</strain>
    </source>
</reference>
<dbReference type="AlphaFoldDB" id="A0AAV9DJG4"/>
<name>A0AAV9DJG4_ACOCL</name>
<dbReference type="Proteomes" id="UP001180020">
    <property type="component" value="Unassembled WGS sequence"/>
</dbReference>
<gene>
    <name evidence="1" type="ORF">QJS10_CPB12g00381</name>
</gene>
<proteinExistence type="predicted"/>
<organism evidence="1 2">
    <name type="scientific">Acorus calamus</name>
    <name type="common">Sweet flag</name>
    <dbReference type="NCBI Taxonomy" id="4465"/>
    <lineage>
        <taxon>Eukaryota</taxon>
        <taxon>Viridiplantae</taxon>
        <taxon>Streptophyta</taxon>
        <taxon>Embryophyta</taxon>
        <taxon>Tracheophyta</taxon>
        <taxon>Spermatophyta</taxon>
        <taxon>Magnoliopsida</taxon>
        <taxon>Liliopsida</taxon>
        <taxon>Acoraceae</taxon>
        <taxon>Acorus</taxon>
    </lineage>
</organism>
<protein>
    <submittedName>
        <fullName evidence="1">Uncharacterized protein</fullName>
    </submittedName>
</protein>
<evidence type="ECO:0000313" key="2">
    <source>
        <dbReference type="Proteomes" id="UP001180020"/>
    </source>
</evidence>
<dbReference type="InterPro" id="IPR036691">
    <property type="entry name" value="Endo/exonu/phosph_ase_sf"/>
</dbReference>
<reference evidence="1" key="2">
    <citation type="submission" date="2023-06" db="EMBL/GenBank/DDBJ databases">
        <authorList>
            <person name="Ma L."/>
            <person name="Liu K.-W."/>
            <person name="Li Z."/>
            <person name="Hsiao Y.-Y."/>
            <person name="Qi Y."/>
            <person name="Fu T."/>
            <person name="Tang G."/>
            <person name="Zhang D."/>
            <person name="Sun W.-H."/>
            <person name="Liu D.-K."/>
            <person name="Li Y."/>
            <person name="Chen G.-Z."/>
            <person name="Liu X.-D."/>
            <person name="Liao X.-Y."/>
            <person name="Jiang Y.-T."/>
            <person name="Yu X."/>
            <person name="Hao Y."/>
            <person name="Huang J."/>
            <person name="Zhao X.-W."/>
            <person name="Ke S."/>
            <person name="Chen Y.-Y."/>
            <person name="Wu W.-L."/>
            <person name="Hsu J.-L."/>
            <person name="Lin Y.-F."/>
            <person name="Huang M.-D."/>
            <person name="Li C.-Y."/>
            <person name="Huang L."/>
            <person name="Wang Z.-W."/>
            <person name="Zhao X."/>
            <person name="Zhong W.-Y."/>
            <person name="Peng D.-H."/>
            <person name="Ahmad S."/>
            <person name="Lan S."/>
            <person name="Zhang J.-S."/>
            <person name="Tsai W.-C."/>
            <person name="Van De Peer Y."/>
            <person name="Liu Z.-J."/>
        </authorList>
    </citation>
    <scope>NUCLEOTIDE SEQUENCE</scope>
    <source>
        <strain evidence="1">CP</strain>
        <tissue evidence="1">Leaves</tissue>
    </source>
</reference>
<dbReference type="EMBL" id="JAUJYO010000012">
    <property type="protein sequence ID" value="KAK1301390.1"/>
    <property type="molecule type" value="Genomic_DNA"/>
</dbReference>
<comment type="caution">
    <text evidence="1">The sequence shown here is derived from an EMBL/GenBank/DDBJ whole genome shotgun (WGS) entry which is preliminary data.</text>
</comment>
<keyword evidence="2" id="KW-1185">Reference proteome</keyword>
<dbReference type="Gene3D" id="3.60.10.10">
    <property type="entry name" value="Endonuclease/exonuclease/phosphatase"/>
    <property type="match status" value="1"/>
</dbReference>
<sequence>MHHTLPLRSSLSKPSKLYLPCIPSGVTNTFIHCLATLVDGRPPFFFTTIYASNISSERVALWEDLVALSSQISGSQWIVGGDFNEVCFSSKKLEAAPSILDGLLISISVLRIVVLMISGRWEAWQQGFVGSPLFVLAKKLQHTKAILKHWNRTEFGPIQHKLQDSR</sequence>